<dbReference type="InterPro" id="IPR013320">
    <property type="entry name" value="ConA-like_dom_sf"/>
</dbReference>
<protein>
    <submittedName>
        <fullName evidence="1">Concanavalin A-like lectin/glucanases superfamily protein</fullName>
    </submittedName>
</protein>
<name>A0A1G5HEA4_9BACT</name>
<dbReference type="RefSeq" id="WP_175469891.1">
    <property type="nucleotide sequence ID" value="NZ_FMUX01000013.1"/>
</dbReference>
<evidence type="ECO:0000313" key="2">
    <source>
        <dbReference type="Proteomes" id="UP000198870"/>
    </source>
</evidence>
<dbReference type="Gene3D" id="2.60.120.200">
    <property type="match status" value="4"/>
</dbReference>
<organism evidence="1 2">
    <name type="scientific">Desulfoluna spongiiphila</name>
    <dbReference type="NCBI Taxonomy" id="419481"/>
    <lineage>
        <taxon>Bacteria</taxon>
        <taxon>Pseudomonadati</taxon>
        <taxon>Thermodesulfobacteriota</taxon>
        <taxon>Desulfobacteria</taxon>
        <taxon>Desulfobacterales</taxon>
        <taxon>Desulfolunaceae</taxon>
        <taxon>Desulfoluna</taxon>
    </lineage>
</organism>
<gene>
    <name evidence="1" type="ORF">SAMN05216233_113106</name>
</gene>
<proteinExistence type="predicted"/>
<keyword evidence="1" id="KW-0430">Lectin</keyword>
<dbReference type="Proteomes" id="UP000198870">
    <property type="component" value="Unassembled WGS sequence"/>
</dbReference>
<dbReference type="Pfam" id="PF13385">
    <property type="entry name" value="Laminin_G_3"/>
    <property type="match status" value="3"/>
</dbReference>
<dbReference type="GO" id="GO:0030246">
    <property type="term" value="F:carbohydrate binding"/>
    <property type="evidence" value="ECO:0007669"/>
    <property type="project" value="UniProtKB-KW"/>
</dbReference>
<dbReference type="STRING" id="419481.SAMN05216233_113106"/>
<reference evidence="1 2" key="1">
    <citation type="submission" date="2016-10" db="EMBL/GenBank/DDBJ databases">
        <authorList>
            <person name="de Groot N.N."/>
        </authorList>
    </citation>
    <scope>NUCLEOTIDE SEQUENCE [LARGE SCALE GENOMIC DNA]</scope>
    <source>
        <strain evidence="1 2">AA1</strain>
    </source>
</reference>
<sequence length="2347" mass="252905">MAVYFKNLVTLSYLGRVVVFGNRNTADESSTEIFFNVLDLQTTSENDAFDWTGFKPVVFTTQLRPAGMSLITLDESESLSISPAEAPFRVVSDEKYISIFRQSTYGTLYVNRFTLVSSPSRRDPDVTEFSLQPAWEVRFEKSGKEDVPANEKDIQAYLDPEGKPFLEPTIELSMVTDMTAGEFDVSLLPVMNSDRFCWQFTVLNNTSKKIDLYNIPADGNNLFDLTGKTVGTDNKLHPDKSFSVKVTNGSDVSFDVTGAPAASFYTKQEKVVGPEGETSSVKRSGRFMMAFAGTHGGTVSTALVDAAVSAAGTLADIPDELTASLISEANYTLAFSDIARVGLASPSPNPLEIRGAFQFNTWIYPKAATAGKQFIIGSIDASAEASSAPYLALVDGARLEVGFGDGTKRISCQTLQPLVSVNNWFHVEVTYSGKGANPFTLTINSSGAPLSDVTVDAEPSGTALSSIGAQGSGFVGLIDRTVVSVGGSEVCSFEFNEVDYGQSPPVTPNSTSGSTVKGEVYGATLEPSNSPLGTNTTGELVIDKDNLSIYAGVADFLTPASSPYLMEGSDGLVHLYYADHDTDEFAVAHYALDTSRASFYANWAADAAHDSQEGLVTFMAVRPGSYVNSATISVANSFSTAHCDVTMTHTVSGTTETWKGVPRSLDRLVSVFAGDASGSPNDSTLSSGATVFFDYAGLYPGVWAPSDNASSPEHFVFMTRFESGLPLGSVEILDNASAVPGTVNVNLTINPDHWAANPSGSQSITQAWTAVPVGARQFVDVMNGSASSYDYSDAGFSNCDVQYLDASLSLRAEASNLLTVFVQKSHISDFAVQIAGTGQADCDMTVTAGGASYAFPGISRDQNEMALLLNGQGEAGHYPDGYLANVAPWVMAVTDGLLAHVSNQDSKAPTENILAGAMLFAQFFTGNIDSESRVVPLAQTTATIQQQGKSQKGSDVTVLSEGSGLFAAVADTTPTNGAVAVVKNTAQAPALTQGTDGGWIKEPNRFALEVNKTTSSPNYVSFDVSRGHMPSEVLAIDGDVTLEAWGRPVPPTGGETISKLLSYHVHGNVDNPDKDFQYMMGYENWYVPSFRASTTVYSSIILNEGTPNDITLHGFVRIDSSARDDGDLFGMTTNQLVKEYLRVYSDTSGSLSVSFAGTKRISGSAPTDTWTAVGMTLRTVSDTEVEIILYVDGKNQGSATVTQNFTDSLGTLYGGGYLDTGMQMKINQLALWPRALDPISMERLADSGVSQVVNPPLVCLNLNDGLDTMVASNSSYLGSEYNGTYQNLDNSSWSQDGGLFMSPFAANEQEALVAKDTGSKAWTHSAFVFRQGFCLEMIDENYVDCGGDSSLKIVEKGAMEAWVKPAVEAGIYRIIASKNGSYTLGLYPDGTAFFELSIESGDAAHTLTVKASSAIAGGQTGYLTATAEIRSIDQEYVDGQPAKPQKYGVYLNLFVDGALSGSFKKEDFDKPVQTRESDEHLYLCGSPKLNQIYHGKIGEVRFWNRVLEADEIREAFLTHRPPVNSDGLISYWRFSEMKGQTAFDSKDVNNATITSGELWQLFPEIATTVFYVDGGESNVENVPVADLGGYGDQGTFTLGTSLVSNASRYPLKGGMDEVRIWKAQLTGEQISDNMNRTLSGAETNLAAYWRFDSGSGLEVGDRTGRGNTGTFVPADVATGPAWIASDAPISNEAPVVYNALNGIKTLALARITGQPSVIEYSDLQVNAYGDVFSVMKRAYIYEDKGSGQQVLYTGFKVGDLDTIYIGQVQTKPSVIGFIEGAPPLPSENQTFPYWNYPASDNSNYAGATSVDMTEASEVEYSFSASQNDGSRLTYGSKLGIISEGDVKSSVGLGVEAETTLFEYGISGGGKHSFELSNSTIQESSLKNRTSISKISAFRPGGSWESISDMVNDAVGLRFITDNAGVAIVKSGTADLYMLAIKGTRTPVRYSVVPNEDIPEDMNLIPFPINNRYIKQGTLDGKIGLENDPDYPDANLVRGSYFKPVEAYSLKRKIERKEKELEGYYEQFATDGGMTIEDFTAKIKDNPAFDWSRKISNRNIVNTYVWSSSGATYAEQTSVMDTYSETFSGVELVDNGGGLFVETKINKPIGPLAEFDLMFNVSLEKTATKAKEASQSFDLSCSANAESTLVAPIVSEQGGNPHLDGMTSELAPGKVDGYRYLAFYLTPSEENFQTLFSTVMDPNWLHNSVDANAVALRQASVAENGCWRILYRVTFVSRIPAKFQPVKSETQPPNIDPPANLDFNVWLTQIVEKLVDTDTPTPEEIGSAVARTLGTDSSDVGVLGTVLPWWTAFLTAAETYGSQEYKALLTLREDLLRYMIEKYEADQL</sequence>
<evidence type="ECO:0000313" key="1">
    <source>
        <dbReference type="EMBL" id="SCY61640.1"/>
    </source>
</evidence>
<keyword evidence="2" id="KW-1185">Reference proteome</keyword>
<accession>A0A1G5HEA4</accession>
<dbReference type="SUPFAM" id="SSF49899">
    <property type="entry name" value="Concanavalin A-like lectins/glucanases"/>
    <property type="match status" value="4"/>
</dbReference>
<dbReference type="EMBL" id="FMUX01000013">
    <property type="protein sequence ID" value="SCY61640.1"/>
    <property type="molecule type" value="Genomic_DNA"/>
</dbReference>